<dbReference type="Proteomes" id="UP000724874">
    <property type="component" value="Unassembled WGS sequence"/>
</dbReference>
<evidence type="ECO:0000256" key="7">
    <source>
        <dbReference type="ARBA" id="ARBA00022801"/>
    </source>
</evidence>
<dbReference type="PANTHER" id="PTHR10642:SF26">
    <property type="entry name" value="RIBONUCLEASE H1"/>
    <property type="match status" value="1"/>
</dbReference>
<name>A0A9P5NHD3_GYMJU</name>
<feature type="domain" description="RNase H type-1" evidence="8">
    <location>
        <begin position="60"/>
        <end position="224"/>
    </location>
</feature>
<dbReference type="OrthoDB" id="407198at2759"/>
<dbReference type="EMBL" id="JADNYJ010000114">
    <property type="protein sequence ID" value="KAF8883649.1"/>
    <property type="molecule type" value="Genomic_DNA"/>
</dbReference>
<keyword evidence="6" id="KW-0255">Endonuclease</keyword>
<gene>
    <name evidence="9" type="ORF">CPB84DRAFT_1965166</name>
</gene>
<dbReference type="Gene3D" id="3.30.420.10">
    <property type="entry name" value="Ribonuclease H-like superfamily/Ribonuclease H"/>
    <property type="match status" value="1"/>
</dbReference>
<comment type="caution">
    <text evidence="9">The sequence shown here is derived from an EMBL/GenBank/DDBJ whole genome shotgun (WGS) entry which is preliminary data.</text>
</comment>
<dbReference type="GO" id="GO:0003676">
    <property type="term" value="F:nucleic acid binding"/>
    <property type="evidence" value="ECO:0007669"/>
    <property type="project" value="InterPro"/>
</dbReference>
<accession>A0A9P5NHD3</accession>
<keyword evidence="5" id="KW-0479">Metal-binding</keyword>
<evidence type="ECO:0000256" key="6">
    <source>
        <dbReference type="ARBA" id="ARBA00022759"/>
    </source>
</evidence>
<evidence type="ECO:0000256" key="3">
    <source>
        <dbReference type="ARBA" id="ARBA00012180"/>
    </source>
</evidence>
<evidence type="ECO:0000313" key="10">
    <source>
        <dbReference type="Proteomes" id="UP000724874"/>
    </source>
</evidence>
<comment type="catalytic activity">
    <reaction evidence="1">
        <text>Endonucleolytic cleavage to 5'-phosphomonoester.</text>
        <dbReference type="EC" id="3.1.26.4"/>
    </reaction>
</comment>
<comment type="similarity">
    <text evidence="2">Belongs to the RNase H family.</text>
</comment>
<dbReference type="SUPFAM" id="SSF53098">
    <property type="entry name" value="Ribonuclease H-like"/>
    <property type="match status" value="1"/>
</dbReference>
<reference evidence="9" key="1">
    <citation type="submission" date="2020-11" db="EMBL/GenBank/DDBJ databases">
        <authorList>
            <consortium name="DOE Joint Genome Institute"/>
            <person name="Ahrendt S."/>
            <person name="Riley R."/>
            <person name="Andreopoulos W."/>
            <person name="LaButti K."/>
            <person name="Pangilinan J."/>
            <person name="Ruiz-duenas F.J."/>
            <person name="Barrasa J.M."/>
            <person name="Sanchez-Garcia M."/>
            <person name="Camarero S."/>
            <person name="Miyauchi S."/>
            <person name="Serrano A."/>
            <person name="Linde D."/>
            <person name="Babiker R."/>
            <person name="Drula E."/>
            <person name="Ayuso-Fernandez I."/>
            <person name="Pacheco R."/>
            <person name="Padilla G."/>
            <person name="Ferreira P."/>
            <person name="Barriuso J."/>
            <person name="Kellner H."/>
            <person name="Castanera R."/>
            <person name="Alfaro M."/>
            <person name="Ramirez L."/>
            <person name="Pisabarro A.G."/>
            <person name="Kuo A."/>
            <person name="Tritt A."/>
            <person name="Lipzen A."/>
            <person name="He G."/>
            <person name="Yan M."/>
            <person name="Ng V."/>
            <person name="Cullen D."/>
            <person name="Martin F."/>
            <person name="Rosso M.-N."/>
            <person name="Henrissat B."/>
            <person name="Hibbett D."/>
            <person name="Martinez A.T."/>
            <person name="Grigoriev I.V."/>
        </authorList>
    </citation>
    <scope>NUCLEOTIDE SEQUENCE</scope>
    <source>
        <strain evidence="9">AH 44721</strain>
    </source>
</reference>
<dbReference type="InterPro" id="IPR050092">
    <property type="entry name" value="RNase_H"/>
</dbReference>
<dbReference type="GO" id="GO:0046872">
    <property type="term" value="F:metal ion binding"/>
    <property type="evidence" value="ECO:0007669"/>
    <property type="project" value="UniProtKB-KW"/>
</dbReference>
<evidence type="ECO:0000256" key="1">
    <source>
        <dbReference type="ARBA" id="ARBA00000077"/>
    </source>
</evidence>
<evidence type="ECO:0000259" key="8">
    <source>
        <dbReference type="PROSITE" id="PS50879"/>
    </source>
</evidence>
<sequence>MPENPIIQGRKVIFCETLQSYPLSRLFVECSDCHRYFAACCPHDSFGDDWALPHAVQPTCHHAQIVFIDGACTNNGSNTLQAKAGLGITIGDSDEVVQSWSIPVDNNIDTVRPLEDMWQAYKASGGRTDEHAQLARRHQQIDRATYIVVTDSEYVVKGITEWYPSWRERGWRTSEGKRPKNFDLFVNLDAYVTKLESDRVAVGFWLVPRVFNRKADALAKSAANL</sequence>
<dbReference type="PROSITE" id="PS50879">
    <property type="entry name" value="RNASE_H_1"/>
    <property type="match status" value="1"/>
</dbReference>
<evidence type="ECO:0000256" key="2">
    <source>
        <dbReference type="ARBA" id="ARBA00005300"/>
    </source>
</evidence>
<evidence type="ECO:0000256" key="4">
    <source>
        <dbReference type="ARBA" id="ARBA00022722"/>
    </source>
</evidence>
<keyword evidence="4" id="KW-0540">Nuclease</keyword>
<dbReference type="GO" id="GO:0004523">
    <property type="term" value="F:RNA-DNA hybrid ribonuclease activity"/>
    <property type="evidence" value="ECO:0007669"/>
    <property type="project" value="UniProtKB-EC"/>
</dbReference>
<dbReference type="PANTHER" id="PTHR10642">
    <property type="entry name" value="RIBONUCLEASE H1"/>
    <property type="match status" value="1"/>
</dbReference>
<evidence type="ECO:0000256" key="5">
    <source>
        <dbReference type="ARBA" id="ARBA00022723"/>
    </source>
</evidence>
<proteinExistence type="inferred from homology"/>
<dbReference type="InterPro" id="IPR002156">
    <property type="entry name" value="RNaseH_domain"/>
</dbReference>
<dbReference type="InterPro" id="IPR036397">
    <property type="entry name" value="RNaseH_sf"/>
</dbReference>
<protein>
    <recommendedName>
        <fullName evidence="3">ribonuclease H</fullName>
        <ecNumber evidence="3">3.1.26.4</ecNumber>
    </recommendedName>
</protein>
<keyword evidence="7" id="KW-0378">Hydrolase</keyword>
<keyword evidence="10" id="KW-1185">Reference proteome</keyword>
<dbReference type="Pfam" id="PF00075">
    <property type="entry name" value="RNase_H"/>
    <property type="match status" value="1"/>
</dbReference>
<dbReference type="InterPro" id="IPR012337">
    <property type="entry name" value="RNaseH-like_sf"/>
</dbReference>
<organism evidence="9 10">
    <name type="scientific">Gymnopilus junonius</name>
    <name type="common">Spectacular rustgill mushroom</name>
    <name type="synonym">Gymnopilus spectabilis subsp. junonius</name>
    <dbReference type="NCBI Taxonomy" id="109634"/>
    <lineage>
        <taxon>Eukaryota</taxon>
        <taxon>Fungi</taxon>
        <taxon>Dikarya</taxon>
        <taxon>Basidiomycota</taxon>
        <taxon>Agaricomycotina</taxon>
        <taxon>Agaricomycetes</taxon>
        <taxon>Agaricomycetidae</taxon>
        <taxon>Agaricales</taxon>
        <taxon>Agaricineae</taxon>
        <taxon>Hymenogastraceae</taxon>
        <taxon>Gymnopilus</taxon>
    </lineage>
</organism>
<dbReference type="EC" id="3.1.26.4" evidence="3"/>
<evidence type="ECO:0000313" key="9">
    <source>
        <dbReference type="EMBL" id="KAF8883649.1"/>
    </source>
</evidence>
<dbReference type="GO" id="GO:0043137">
    <property type="term" value="P:DNA replication, removal of RNA primer"/>
    <property type="evidence" value="ECO:0007669"/>
    <property type="project" value="TreeGrafter"/>
</dbReference>
<dbReference type="AlphaFoldDB" id="A0A9P5NHD3"/>